<evidence type="ECO:0000313" key="4">
    <source>
        <dbReference type="Proteomes" id="UP000318704"/>
    </source>
</evidence>
<sequence>MSDVKTIKPKELAKIHEEQGVKLIDVRTPAEFREIHAPIAVNIPLDKLDVKHIQERQNGNGAEPVYVICQSGNRSTRACQKLIEAGITNVVSVEGGTSAWDQLGLPVNRGKKTISLERQVRIAAGFLVLTGALLGMFVNPWFSCLSAFVGAGLMFAGITDTCGMAMLLAKMPWNQVSDNKQKQCHV</sequence>
<dbReference type="EMBL" id="CP037920">
    <property type="protein sequence ID" value="QDT95209.1"/>
    <property type="molecule type" value="Genomic_DNA"/>
</dbReference>
<protein>
    <submittedName>
        <fullName evidence="3">Inner membrane protein YgaP</fullName>
    </submittedName>
</protein>
<dbReference type="Pfam" id="PF11127">
    <property type="entry name" value="YgaP-like_TM"/>
    <property type="match status" value="1"/>
</dbReference>
<feature type="domain" description="Rhodanese" evidence="2">
    <location>
        <begin position="17"/>
        <end position="109"/>
    </location>
</feature>
<dbReference type="SUPFAM" id="SSF52821">
    <property type="entry name" value="Rhodanese/Cell cycle control phosphatase"/>
    <property type="match status" value="1"/>
</dbReference>
<dbReference type="SMART" id="SM00450">
    <property type="entry name" value="RHOD"/>
    <property type="match status" value="1"/>
</dbReference>
<dbReference type="Proteomes" id="UP000318704">
    <property type="component" value="Chromosome"/>
</dbReference>
<dbReference type="RefSeq" id="WP_144981249.1">
    <property type="nucleotide sequence ID" value="NZ_CP037920.1"/>
</dbReference>
<name>A0A517VQH5_9PLAN</name>
<keyword evidence="1" id="KW-0472">Membrane</keyword>
<organism evidence="3 4">
    <name type="scientific">Gimesia aquarii</name>
    <dbReference type="NCBI Taxonomy" id="2527964"/>
    <lineage>
        <taxon>Bacteria</taxon>
        <taxon>Pseudomonadati</taxon>
        <taxon>Planctomycetota</taxon>
        <taxon>Planctomycetia</taxon>
        <taxon>Planctomycetales</taxon>
        <taxon>Planctomycetaceae</taxon>
        <taxon>Gimesia</taxon>
    </lineage>
</organism>
<dbReference type="PANTHER" id="PTHR45431:SF3">
    <property type="entry name" value="RHODANESE-LIKE DOMAIN-CONTAINING PROTEIN 15, CHLOROPLASTIC"/>
    <property type="match status" value="1"/>
</dbReference>
<dbReference type="InterPro" id="IPR001763">
    <property type="entry name" value="Rhodanese-like_dom"/>
</dbReference>
<dbReference type="InterPro" id="IPR021309">
    <property type="entry name" value="YgaP-like_TM"/>
</dbReference>
<evidence type="ECO:0000313" key="3">
    <source>
        <dbReference type="EMBL" id="QDT95209.1"/>
    </source>
</evidence>
<dbReference type="CDD" id="cd00158">
    <property type="entry name" value="RHOD"/>
    <property type="match status" value="1"/>
</dbReference>
<gene>
    <name evidence="3" type="primary">ygaP</name>
    <name evidence="3" type="ORF">V144x_06490</name>
</gene>
<dbReference type="PANTHER" id="PTHR45431">
    <property type="entry name" value="RHODANESE-LIKE DOMAIN-CONTAINING PROTEIN 15, CHLOROPLASTIC"/>
    <property type="match status" value="1"/>
</dbReference>
<keyword evidence="1" id="KW-1133">Transmembrane helix</keyword>
<dbReference type="AlphaFoldDB" id="A0A517VQH5"/>
<dbReference type="PROSITE" id="PS50206">
    <property type="entry name" value="RHODANESE_3"/>
    <property type="match status" value="1"/>
</dbReference>
<evidence type="ECO:0000256" key="1">
    <source>
        <dbReference type="SAM" id="Phobius"/>
    </source>
</evidence>
<accession>A0A517VQH5</accession>
<dbReference type="InterPro" id="IPR036873">
    <property type="entry name" value="Rhodanese-like_dom_sf"/>
</dbReference>
<proteinExistence type="predicted"/>
<keyword evidence="1" id="KW-0812">Transmembrane</keyword>
<dbReference type="KEGG" id="gaw:V144x_06490"/>
<dbReference type="Pfam" id="PF00581">
    <property type="entry name" value="Rhodanese"/>
    <property type="match status" value="1"/>
</dbReference>
<dbReference type="Gene3D" id="3.40.250.10">
    <property type="entry name" value="Rhodanese-like domain"/>
    <property type="match status" value="1"/>
</dbReference>
<dbReference type="Gene3D" id="6.10.140.1340">
    <property type="match status" value="1"/>
</dbReference>
<feature type="transmembrane region" description="Helical" evidence="1">
    <location>
        <begin position="122"/>
        <end position="142"/>
    </location>
</feature>
<evidence type="ECO:0000259" key="2">
    <source>
        <dbReference type="PROSITE" id="PS50206"/>
    </source>
</evidence>
<feature type="transmembrane region" description="Helical" evidence="1">
    <location>
        <begin position="148"/>
        <end position="169"/>
    </location>
</feature>
<dbReference type="InterPro" id="IPR052367">
    <property type="entry name" value="Thiosulfate_ST/Rhodanese-like"/>
</dbReference>
<reference evidence="3 4" key="1">
    <citation type="submission" date="2019-03" db="EMBL/GenBank/DDBJ databases">
        <title>Deep-cultivation of Planctomycetes and their phenomic and genomic characterization uncovers novel biology.</title>
        <authorList>
            <person name="Wiegand S."/>
            <person name="Jogler M."/>
            <person name="Boedeker C."/>
            <person name="Pinto D."/>
            <person name="Vollmers J."/>
            <person name="Rivas-Marin E."/>
            <person name="Kohn T."/>
            <person name="Peeters S.H."/>
            <person name="Heuer A."/>
            <person name="Rast P."/>
            <person name="Oberbeckmann S."/>
            <person name="Bunk B."/>
            <person name="Jeske O."/>
            <person name="Meyerdierks A."/>
            <person name="Storesund J.E."/>
            <person name="Kallscheuer N."/>
            <person name="Luecker S."/>
            <person name="Lage O.M."/>
            <person name="Pohl T."/>
            <person name="Merkel B.J."/>
            <person name="Hornburger P."/>
            <person name="Mueller R.-W."/>
            <person name="Bruemmer F."/>
            <person name="Labrenz M."/>
            <person name="Spormann A.M."/>
            <person name="Op den Camp H."/>
            <person name="Overmann J."/>
            <person name="Amann R."/>
            <person name="Jetten M.S.M."/>
            <person name="Mascher T."/>
            <person name="Medema M.H."/>
            <person name="Devos D.P."/>
            <person name="Kaster A.-K."/>
            <person name="Ovreas L."/>
            <person name="Rohde M."/>
            <person name="Galperin M.Y."/>
            <person name="Jogler C."/>
        </authorList>
    </citation>
    <scope>NUCLEOTIDE SEQUENCE [LARGE SCALE GENOMIC DNA]</scope>
    <source>
        <strain evidence="3 4">V144</strain>
    </source>
</reference>